<dbReference type="GO" id="GO:0046872">
    <property type="term" value="F:metal ion binding"/>
    <property type="evidence" value="ECO:0007669"/>
    <property type="project" value="UniProtKB-KW"/>
</dbReference>
<dbReference type="InterPro" id="IPR004294">
    <property type="entry name" value="Carotenoid_Oase"/>
</dbReference>
<evidence type="ECO:0000256" key="5">
    <source>
        <dbReference type="PIRSR" id="PIRSR604294-1"/>
    </source>
</evidence>
<evidence type="ECO:0000313" key="7">
    <source>
        <dbReference type="Proteomes" id="UP001314170"/>
    </source>
</evidence>
<name>A0AAV1SPD8_9ROSI</name>
<proteinExistence type="inferred from homology"/>
<dbReference type="Pfam" id="PF03055">
    <property type="entry name" value="RPE65"/>
    <property type="match status" value="2"/>
</dbReference>
<dbReference type="EMBL" id="CAWUPB010001194">
    <property type="protein sequence ID" value="CAK7353232.1"/>
    <property type="molecule type" value="Genomic_DNA"/>
</dbReference>
<evidence type="ECO:0000313" key="6">
    <source>
        <dbReference type="EMBL" id="CAK7353232.1"/>
    </source>
</evidence>
<dbReference type="GO" id="GO:0010436">
    <property type="term" value="F:carotenoid dioxygenase activity"/>
    <property type="evidence" value="ECO:0007669"/>
    <property type="project" value="TreeGrafter"/>
</dbReference>
<accession>A0AAV1SPD8</accession>
<evidence type="ECO:0000256" key="4">
    <source>
        <dbReference type="ARBA" id="ARBA00023004"/>
    </source>
</evidence>
<evidence type="ECO:0000256" key="2">
    <source>
        <dbReference type="ARBA" id="ARBA00022723"/>
    </source>
</evidence>
<feature type="binding site" evidence="5">
    <location>
        <position position="261"/>
    </location>
    <ligand>
        <name>Fe cation</name>
        <dbReference type="ChEBI" id="CHEBI:24875"/>
        <note>catalytic</note>
    </ligand>
</feature>
<gene>
    <name evidence="6" type="ORF">DCAF_LOCUS24624</name>
</gene>
<dbReference type="AlphaFoldDB" id="A0AAV1SPD8"/>
<keyword evidence="3" id="KW-0223">Dioxygenase</keyword>
<keyword evidence="3" id="KW-0560">Oxidoreductase</keyword>
<organism evidence="6 7">
    <name type="scientific">Dovyalis caffra</name>
    <dbReference type="NCBI Taxonomy" id="77055"/>
    <lineage>
        <taxon>Eukaryota</taxon>
        <taxon>Viridiplantae</taxon>
        <taxon>Streptophyta</taxon>
        <taxon>Embryophyta</taxon>
        <taxon>Tracheophyta</taxon>
        <taxon>Spermatophyta</taxon>
        <taxon>Magnoliopsida</taxon>
        <taxon>eudicotyledons</taxon>
        <taxon>Gunneridae</taxon>
        <taxon>Pentapetalae</taxon>
        <taxon>rosids</taxon>
        <taxon>fabids</taxon>
        <taxon>Malpighiales</taxon>
        <taxon>Salicaceae</taxon>
        <taxon>Flacourtieae</taxon>
        <taxon>Dovyalis</taxon>
    </lineage>
</organism>
<dbReference type="GO" id="GO:0016121">
    <property type="term" value="P:carotene catabolic process"/>
    <property type="evidence" value="ECO:0007669"/>
    <property type="project" value="TreeGrafter"/>
</dbReference>
<dbReference type="PANTHER" id="PTHR10543">
    <property type="entry name" value="BETA-CAROTENE DIOXYGENASE"/>
    <property type="match status" value="1"/>
</dbReference>
<sequence length="547" mass="61660">MAAFTFALQVNGSIHKHSVSHNLDHLRTSLSSTFKPLIKELQKLPTKVDFSRTLIQSTSSRILDTLVDTMFRFVDQPLLSSQSNFAPVDETVEAVEVTCTEGEIPTDLQEGVYVRNGPNPLFGGLKSTVSIFGRSSHVWAEGEGMLHALHFKKKPDGEWTISYNNRYVESETFTIETQLNKPSFLPAIEGDSLAILSSLVLNTWRFGVPNKYLRNTSVFEHSGKLYAIAENHLPQEVDISTLESLEDWDVDGGWTRPFTSHPKRAPESRELVIMGIDAQKPYYVEGPARIGIMPRYGDADSVKWFEVEPNCTFHILNCFEDGDQEVVVRGCRALAAILPGPDWGQKKFDWFSKGFNFENYADGSTEDGYLFHRAYEWRLNLLTGEVKEKNLTGTDFSMDFPLVNGEFTGLKHKYGYAQVIDSVASSTSGIAKYGGVAKLYFHEQQSIQQTVIKQGEEKRDEQLIRVEYHNFAENIFCTGIAFVPKEGRVEEDDGWIITYVHNEENNVSQAYLIDAKRFGSEPTAIITLPRRVPYGFHGTFVSMPAQA</sequence>
<feature type="binding site" evidence="5">
    <location>
        <position position="314"/>
    </location>
    <ligand>
        <name>Fe cation</name>
        <dbReference type="ChEBI" id="CHEBI:24875"/>
        <note>catalytic</note>
    </ligand>
</feature>
<feature type="binding site" evidence="5">
    <location>
        <position position="537"/>
    </location>
    <ligand>
        <name>Fe cation</name>
        <dbReference type="ChEBI" id="CHEBI:24875"/>
        <note>catalytic</note>
    </ligand>
</feature>
<keyword evidence="2 5" id="KW-0479">Metal-binding</keyword>
<comment type="caution">
    <text evidence="6">The sequence shown here is derived from an EMBL/GenBank/DDBJ whole genome shotgun (WGS) entry which is preliminary data.</text>
</comment>
<evidence type="ECO:0000256" key="3">
    <source>
        <dbReference type="ARBA" id="ARBA00022964"/>
    </source>
</evidence>
<keyword evidence="4 5" id="KW-0408">Iron</keyword>
<dbReference type="Proteomes" id="UP001314170">
    <property type="component" value="Unassembled WGS sequence"/>
</dbReference>
<reference evidence="6 7" key="1">
    <citation type="submission" date="2024-01" db="EMBL/GenBank/DDBJ databases">
        <authorList>
            <person name="Waweru B."/>
        </authorList>
    </citation>
    <scope>NUCLEOTIDE SEQUENCE [LARGE SCALE GENOMIC DNA]</scope>
</reference>
<dbReference type="GO" id="GO:0009570">
    <property type="term" value="C:chloroplast stroma"/>
    <property type="evidence" value="ECO:0007669"/>
    <property type="project" value="TreeGrafter"/>
</dbReference>
<comment type="similarity">
    <text evidence="1">Belongs to the carotenoid oxygenase family.</text>
</comment>
<evidence type="ECO:0000256" key="1">
    <source>
        <dbReference type="ARBA" id="ARBA00006787"/>
    </source>
</evidence>
<dbReference type="PANTHER" id="PTHR10543:SF111">
    <property type="entry name" value="CAROTENOID 9,10(9',10')-CLEAVAGE DIOXYGENASE 1-LIKE"/>
    <property type="match status" value="1"/>
</dbReference>
<protein>
    <submittedName>
        <fullName evidence="6">Uncharacterized protein</fullName>
    </submittedName>
</protein>
<keyword evidence="7" id="KW-1185">Reference proteome</keyword>
<comment type="cofactor">
    <cofactor evidence="5">
        <name>Fe(2+)</name>
        <dbReference type="ChEBI" id="CHEBI:29033"/>
    </cofactor>
    <text evidence="5">Binds 1 Fe(2+) ion per subunit.</text>
</comment>